<comment type="caution">
    <text evidence="2">The sequence shown here is derived from an EMBL/GenBank/DDBJ whole genome shotgun (WGS) entry which is preliminary data.</text>
</comment>
<name>A0ABV6MGV0_9ACTN</name>
<dbReference type="PANTHER" id="PTHR33505:SF4">
    <property type="entry name" value="PROTEIN PREY, MITOCHONDRIAL"/>
    <property type="match status" value="1"/>
</dbReference>
<dbReference type="RefSeq" id="WP_377261510.1">
    <property type="nucleotide sequence ID" value="NZ_JBHLUH010000088.1"/>
</dbReference>
<dbReference type="Gene3D" id="2.20.25.10">
    <property type="match status" value="1"/>
</dbReference>
<protein>
    <recommendedName>
        <fullName evidence="1">UPF0434 protein ACFFIA_39150</fullName>
    </recommendedName>
</protein>
<accession>A0ABV6MGV0</accession>
<dbReference type="Pfam" id="PF03966">
    <property type="entry name" value="Trm112p"/>
    <property type="match status" value="1"/>
</dbReference>
<dbReference type="PANTHER" id="PTHR33505">
    <property type="entry name" value="ZGC:162634"/>
    <property type="match status" value="1"/>
</dbReference>
<dbReference type="SUPFAM" id="SSF158997">
    <property type="entry name" value="Trm112p-like"/>
    <property type="match status" value="1"/>
</dbReference>
<evidence type="ECO:0000256" key="1">
    <source>
        <dbReference type="HAMAP-Rule" id="MF_01187"/>
    </source>
</evidence>
<proteinExistence type="inferred from homology"/>
<organism evidence="2 3">
    <name type="scientific">Phytohabitans kaempferiae</name>
    <dbReference type="NCBI Taxonomy" id="1620943"/>
    <lineage>
        <taxon>Bacteria</taxon>
        <taxon>Bacillati</taxon>
        <taxon>Actinomycetota</taxon>
        <taxon>Actinomycetes</taxon>
        <taxon>Micromonosporales</taxon>
        <taxon>Micromonosporaceae</taxon>
    </lineage>
</organism>
<dbReference type="Proteomes" id="UP001589867">
    <property type="component" value="Unassembled WGS sequence"/>
</dbReference>
<gene>
    <name evidence="2" type="ORF">ACFFIA_39150</name>
</gene>
<dbReference type="EMBL" id="JBHLUH010000088">
    <property type="protein sequence ID" value="MFC0533642.1"/>
    <property type="molecule type" value="Genomic_DNA"/>
</dbReference>
<evidence type="ECO:0000313" key="3">
    <source>
        <dbReference type="Proteomes" id="UP001589867"/>
    </source>
</evidence>
<dbReference type="HAMAP" id="MF_01187">
    <property type="entry name" value="UPF0434"/>
    <property type="match status" value="1"/>
</dbReference>
<evidence type="ECO:0000313" key="2">
    <source>
        <dbReference type="EMBL" id="MFC0533642.1"/>
    </source>
</evidence>
<dbReference type="InterPro" id="IPR005651">
    <property type="entry name" value="Trm112-like"/>
</dbReference>
<sequence length="60" mass="6584">MSLDAQLLEILACPDTHHAPLEYDASAETLTCTECGRIFEVRDGIPVLLLDEARSPEGEK</sequence>
<keyword evidence="3" id="KW-1185">Reference proteome</keyword>
<reference evidence="2 3" key="1">
    <citation type="submission" date="2024-09" db="EMBL/GenBank/DDBJ databases">
        <authorList>
            <person name="Sun Q."/>
            <person name="Mori K."/>
        </authorList>
    </citation>
    <scope>NUCLEOTIDE SEQUENCE [LARGE SCALE GENOMIC DNA]</scope>
    <source>
        <strain evidence="2 3">TBRC 3947</strain>
    </source>
</reference>
<comment type="similarity">
    <text evidence="1">Belongs to the UPF0434 family.</text>
</comment>